<dbReference type="EMBL" id="JABCIY010000007">
    <property type="protein sequence ID" value="KAF7197714.1"/>
    <property type="molecule type" value="Genomic_DNA"/>
</dbReference>
<keyword evidence="3" id="KW-1185">Reference proteome</keyword>
<name>A0A8H6VRC3_9PEZI</name>
<sequence length="237" mass="26814">MSSNVRQTRSRVQRSAVFKNARKFPAPINSSPSDLFTYPNPIGVAGLYYRRGDHRTMLIFVAGSCVYQTDFYGNIFIRAGCAWIFRPPPHPDHGRINGIHLEQEGPWHEEHPVTSHRAELRAAIGALQCGRWYNLGMKNIVIASCSDYLVLGITEKIEVWREQGWRDTSGTVIANLDLWKALLCEIDHYSDFDTKVYFWKIGDNDNTEAHAAARSAAILLPDIKQYSGVVPTYRSGD</sequence>
<dbReference type="InterPro" id="IPR036397">
    <property type="entry name" value="RNaseH_sf"/>
</dbReference>
<dbReference type="OrthoDB" id="245563at2759"/>
<reference evidence="2" key="1">
    <citation type="submission" date="2020-04" db="EMBL/GenBank/DDBJ databases">
        <title>Draft genome resource of the tomato pathogen Pseudocercospora fuligena.</title>
        <authorList>
            <person name="Zaccaron A."/>
        </authorList>
    </citation>
    <scope>NUCLEOTIDE SEQUENCE</scope>
    <source>
        <strain evidence="2">PF001</strain>
    </source>
</reference>
<accession>A0A8H6VRC3</accession>
<evidence type="ECO:0000313" key="3">
    <source>
        <dbReference type="Proteomes" id="UP000660729"/>
    </source>
</evidence>
<dbReference type="SUPFAM" id="SSF53098">
    <property type="entry name" value="Ribonuclease H-like"/>
    <property type="match status" value="1"/>
</dbReference>
<gene>
    <name evidence="2" type="ORF">HII31_00803</name>
</gene>
<feature type="domain" description="RNase H type-1" evidence="1">
    <location>
        <begin position="53"/>
        <end position="218"/>
    </location>
</feature>
<dbReference type="Gene3D" id="3.30.420.10">
    <property type="entry name" value="Ribonuclease H-like superfamily/Ribonuclease H"/>
    <property type="match status" value="1"/>
</dbReference>
<dbReference type="GO" id="GO:0003676">
    <property type="term" value="F:nucleic acid binding"/>
    <property type="evidence" value="ECO:0007669"/>
    <property type="project" value="InterPro"/>
</dbReference>
<dbReference type="GO" id="GO:0004523">
    <property type="term" value="F:RNA-DNA hybrid ribonuclease activity"/>
    <property type="evidence" value="ECO:0007669"/>
    <property type="project" value="InterPro"/>
</dbReference>
<dbReference type="InterPro" id="IPR012337">
    <property type="entry name" value="RNaseH-like_sf"/>
</dbReference>
<protein>
    <submittedName>
        <fullName evidence="2">Ribonuclease H</fullName>
    </submittedName>
</protein>
<dbReference type="PROSITE" id="PS50879">
    <property type="entry name" value="RNASE_H_1"/>
    <property type="match status" value="1"/>
</dbReference>
<evidence type="ECO:0000259" key="1">
    <source>
        <dbReference type="PROSITE" id="PS50879"/>
    </source>
</evidence>
<dbReference type="AlphaFoldDB" id="A0A8H6VRC3"/>
<organism evidence="2 3">
    <name type="scientific">Pseudocercospora fuligena</name>
    <dbReference type="NCBI Taxonomy" id="685502"/>
    <lineage>
        <taxon>Eukaryota</taxon>
        <taxon>Fungi</taxon>
        <taxon>Dikarya</taxon>
        <taxon>Ascomycota</taxon>
        <taxon>Pezizomycotina</taxon>
        <taxon>Dothideomycetes</taxon>
        <taxon>Dothideomycetidae</taxon>
        <taxon>Mycosphaerellales</taxon>
        <taxon>Mycosphaerellaceae</taxon>
        <taxon>Pseudocercospora</taxon>
    </lineage>
</organism>
<dbReference type="InterPro" id="IPR002156">
    <property type="entry name" value="RNaseH_domain"/>
</dbReference>
<evidence type="ECO:0000313" key="2">
    <source>
        <dbReference type="EMBL" id="KAF7197714.1"/>
    </source>
</evidence>
<comment type="caution">
    <text evidence="2">The sequence shown here is derived from an EMBL/GenBank/DDBJ whole genome shotgun (WGS) entry which is preliminary data.</text>
</comment>
<dbReference type="Proteomes" id="UP000660729">
    <property type="component" value="Unassembled WGS sequence"/>
</dbReference>
<dbReference type="Pfam" id="PF00075">
    <property type="entry name" value="RNase_H"/>
    <property type="match status" value="1"/>
</dbReference>
<proteinExistence type="predicted"/>